<dbReference type="eggNOG" id="COG1309">
    <property type="taxonomic scope" value="Bacteria"/>
</dbReference>
<dbReference type="InterPro" id="IPR039532">
    <property type="entry name" value="TetR_C_Firmicutes"/>
</dbReference>
<keyword evidence="5" id="KW-1185">Reference proteome</keyword>
<dbReference type="PANTHER" id="PTHR43479:SF7">
    <property type="entry name" value="TETR-FAMILY TRANSCRIPTIONAL REGULATOR"/>
    <property type="match status" value="1"/>
</dbReference>
<dbReference type="InterPro" id="IPR009057">
    <property type="entry name" value="Homeodomain-like_sf"/>
</dbReference>
<dbReference type="STRING" id="717606.PaecuDRAFT_4576"/>
<evidence type="ECO:0000256" key="2">
    <source>
        <dbReference type="PROSITE-ProRule" id="PRU00335"/>
    </source>
</evidence>
<name>E0IFY5_9BACL</name>
<evidence type="ECO:0000313" key="5">
    <source>
        <dbReference type="Proteomes" id="UP000005387"/>
    </source>
</evidence>
<dbReference type="PANTHER" id="PTHR43479">
    <property type="entry name" value="ACREF/ENVCD OPERON REPRESSOR-RELATED"/>
    <property type="match status" value="1"/>
</dbReference>
<reference evidence="4 5" key="1">
    <citation type="submission" date="2010-07" db="EMBL/GenBank/DDBJ databases">
        <title>The draft genome of Paenibacillus curdlanolyticus YK9.</title>
        <authorList>
            <consortium name="US DOE Joint Genome Institute (JGI-PGF)"/>
            <person name="Lucas S."/>
            <person name="Copeland A."/>
            <person name="Lapidus A."/>
            <person name="Cheng J.-F."/>
            <person name="Bruce D."/>
            <person name="Goodwin L."/>
            <person name="Pitluck S."/>
            <person name="Land M.L."/>
            <person name="Hauser L."/>
            <person name="Chang Y.-J."/>
            <person name="Jeffries C."/>
            <person name="Anderson I.J."/>
            <person name="Johnson E."/>
            <person name="Loganathan U."/>
            <person name="Mulhopadhyay B."/>
            <person name="Kyrpides N."/>
            <person name="Woyke T.J."/>
        </authorList>
    </citation>
    <scope>NUCLEOTIDE SEQUENCE [LARGE SCALE GENOMIC DNA]</scope>
    <source>
        <strain evidence="4 5">YK9</strain>
    </source>
</reference>
<organism evidence="4 5">
    <name type="scientific">Paenibacillus curdlanolyticus YK9</name>
    <dbReference type="NCBI Taxonomy" id="717606"/>
    <lineage>
        <taxon>Bacteria</taxon>
        <taxon>Bacillati</taxon>
        <taxon>Bacillota</taxon>
        <taxon>Bacilli</taxon>
        <taxon>Bacillales</taxon>
        <taxon>Paenibacillaceae</taxon>
        <taxon>Paenibacillus</taxon>
    </lineage>
</organism>
<evidence type="ECO:0000259" key="3">
    <source>
        <dbReference type="PROSITE" id="PS50977"/>
    </source>
</evidence>
<dbReference type="Gene3D" id="1.10.357.10">
    <property type="entry name" value="Tetracycline Repressor, domain 2"/>
    <property type="match status" value="1"/>
</dbReference>
<evidence type="ECO:0000256" key="1">
    <source>
        <dbReference type="ARBA" id="ARBA00023125"/>
    </source>
</evidence>
<dbReference type="PROSITE" id="PS50977">
    <property type="entry name" value="HTH_TETR_2"/>
    <property type="match status" value="1"/>
</dbReference>
<dbReference type="Pfam" id="PF00440">
    <property type="entry name" value="TetR_N"/>
    <property type="match status" value="1"/>
</dbReference>
<feature type="domain" description="HTH tetR-type" evidence="3">
    <location>
        <begin position="13"/>
        <end position="73"/>
    </location>
</feature>
<dbReference type="Proteomes" id="UP000005387">
    <property type="component" value="Unassembled WGS sequence"/>
</dbReference>
<dbReference type="GO" id="GO:0003677">
    <property type="term" value="F:DNA binding"/>
    <property type="evidence" value="ECO:0007669"/>
    <property type="project" value="UniProtKB-UniRule"/>
</dbReference>
<dbReference type="InterPro" id="IPR050624">
    <property type="entry name" value="HTH-type_Tx_Regulator"/>
</dbReference>
<gene>
    <name evidence="4" type="ORF">PaecuDRAFT_4576</name>
</gene>
<evidence type="ECO:0000313" key="4">
    <source>
        <dbReference type="EMBL" id="EFM08565.1"/>
    </source>
</evidence>
<dbReference type="EMBL" id="AEDD01000015">
    <property type="protein sequence ID" value="EFM08565.1"/>
    <property type="molecule type" value="Genomic_DNA"/>
</dbReference>
<dbReference type="Pfam" id="PF14278">
    <property type="entry name" value="TetR_C_8"/>
    <property type="match status" value="1"/>
</dbReference>
<proteinExistence type="predicted"/>
<dbReference type="SUPFAM" id="SSF46689">
    <property type="entry name" value="Homeodomain-like"/>
    <property type="match status" value="1"/>
</dbReference>
<dbReference type="AlphaFoldDB" id="E0IFY5"/>
<sequence length="198" mass="23116">MPQEHAKKDRRVVRSQEALKQALLALMSQKSFDAISITEIVESANYNRGTFYAHYENKEALLDDIIDELIRKFLASFRAPYEHQDVFRINELTANSVKIFDHIHQHAELYTTLLRSNVMPNLREKMFLALKEISMDELEYPTTGVNQELLAIYSIHALLGLIFHWVESGFEQSTSYMQEQLILIIQWRPMEVKAKKEG</sequence>
<protein>
    <submittedName>
        <fullName evidence="4">Transcriptional regulator, TetR family</fullName>
    </submittedName>
</protein>
<accession>E0IFY5</accession>
<dbReference type="RefSeq" id="WP_006040557.1">
    <property type="nucleotide sequence ID" value="NZ_AEDD01000015.1"/>
</dbReference>
<dbReference type="OrthoDB" id="9810250at2"/>
<feature type="DNA-binding region" description="H-T-H motif" evidence="2">
    <location>
        <begin position="36"/>
        <end position="55"/>
    </location>
</feature>
<keyword evidence="1 2" id="KW-0238">DNA-binding</keyword>
<dbReference type="InterPro" id="IPR001647">
    <property type="entry name" value="HTH_TetR"/>
</dbReference>